<dbReference type="PANTHER" id="PTHR34300">
    <property type="entry name" value="QUEUOSINE PRECURSOR TRANSPORTER-RELATED"/>
    <property type="match status" value="1"/>
</dbReference>
<name>A0A160T4N4_9CHLR</name>
<feature type="transmembrane region" description="Helical" evidence="2">
    <location>
        <begin position="79"/>
        <end position="99"/>
    </location>
</feature>
<dbReference type="Proteomes" id="UP000215027">
    <property type="component" value="Chromosome I"/>
</dbReference>
<feature type="transmembrane region" description="Helical" evidence="2">
    <location>
        <begin position="158"/>
        <end position="179"/>
    </location>
</feature>
<dbReference type="EMBL" id="LN890655">
    <property type="protein sequence ID" value="CUS05271.2"/>
    <property type="molecule type" value="Genomic_DNA"/>
</dbReference>
<dbReference type="RefSeq" id="WP_095044505.1">
    <property type="nucleotide sequence ID" value="NZ_LN890655.1"/>
</dbReference>
<keyword evidence="4" id="KW-1185">Reference proteome</keyword>
<proteinExistence type="predicted"/>
<dbReference type="KEGG" id="pbf:CFX0092_A3393"/>
<dbReference type="PANTHER" id="PTHR34300:SF2">
    <property type="entry name" value="QUEUOSINE PRECURSOR TRANSPORTER-RELATED"/>
    <property type="match status" value="1"/>
</dbReference>
<accession>A0A160T4N4</accession>
<dbReference type="AlphaFoldDB" id="A0A160T4N4"/>
<dbReference type="Pfam" id="PF02592">
    <property type="entry name" value="Vut_1"/>
    <property type="match status" value="1"/>
</dbReference>
<evidence type="ECO:0000256" key="1">
    <source>
        <dbReference type="NCBIfam" id="TIGR00697"/>
    </source>
</evidence>
<keyword evidence="2" id="KW-1133">Transmembrane helix</keyword>
<feature type="transmembrane region" description="Helical" evidence="2">
    <location>
        <begin position="12"/>
        <end position="32"/>
    </location>
</feature>
<feature type="transmembrane region" description="Helical" evidence="2">
    <location>
        <begin position="38"/>
        <end position="58"/>
    </location>
</feature>
<dbReference type="NCBIfam" id="TIGR00697">
    <property type="entry name" value="queuosine precursor transporter"/>
    <property type="match status" value="1"/>
</dbReference>
<dbReference type="InterPro" id="IPR003744">
    <property type="entry name" value="YhhQ"/>
</dbReference>
<evidence type="ECO:0000256" key="2">
    <source>
        <dbReference type="SAM" id="Phobius"/>
    </source>
</evidence>
<protein>
    <recommendedName>
        <fullName evidence="1">Queuosine precursor transporter</fullName>
    </recommendedName>
</protein>
<keyword evidence="2" id="KW-0472">Membrane</keyword>
<evidence type="ECO:0000313" key="3">
    <source>
        <dbReference type="EMBL" id="CUS05271.2"/>
    </source>
</evidence>
<keyword evidence="2" id="KW-0812">Transmembrane</keyword>
<gene>
    <name evidence="3" type="ORF">CFX0092_A3393</name>
</gene>
<sequence length="233" mass="25320">MTQLESAAVARRAAAVSFGRAAILVTAAYVGAQMVADIASLKIGVVLGLAVDMGTFIYPITFTLRDMVHKTLGKRNAQTLIVTAAVINLVMAAYLAWAATVPSDPTWGLGESFAAILGPVWRIVIASILAEIVSELLDTEIYHWFVTRVTTRYQWARVLLSNSISIPIDTLIFTVVAFGPLPGLANDPLSLPWATVWQIFLFNVAVKFVVTLVSLPLIYTTPDRDWAADREDA</sequence>
<feature type="transmembrane region" description="Helical" evidence="2">
    <location>
        <begin position="119"/>
        <end position="137"/>
    </location>
</feature>
<reference evidence="3" key="1">
    <citation type="submission" date="2016-01" db="EMBL/GenBank/DDBJ databases">
        <authorList>
            <person name="Mcilroy J.S."/>
            <person name="Karst M S."/>
            <person name="Albertsen M."/>
        </authorList>
    </citation>
    <scope>NUCLEOTIDE SEQUENCE</scope>
    <source>
        <strain evidence="3">Cfx-K</strain>
    </source>
</reference>
<organism evidence="3 4">
    <name type="scientific">Candidatus Promineifilum breve</name>
    <dbReference type="NCBI Taxonomy" id="1806508"/>
    <lineage>
        <taxon>Bacteria</taxon>
        <taxon>Bacillati</taxon>
        <taxon>Chloroflexota</taxon>
        <taxon>Ardenticatenia</taxon>
        <taxon>Candidatus Promineifilales</taxon>
        <taxon>Candidatus Promineifilaceae</taxon>
        <taxon>Candidatus Promineifilum</taxon>
    </lineage>
</organism>
<dbReference type="OrthoDB" id="9805479at2"/>
<evidence type="ECO:0000313" key="4">
    <source>
        <dbReference type="Proteomes" id="UP000215027"/>
    </source>
</evidence>
<feature type="transmembrane region" description="Helical" evidence="2">
    <location>
        <begin position="199"/>
        <end position="220"/>
    </location>
</feature>